<evidence type="ECO:0000313" key="10">
    <source>
        <dbReference type="Proteomes" id="UP001143463"/>
    </source>
</evidence>
<evidence type="ECO:0000256" key="2">
    <source>
        <dbReference type="ARBA" id="ARBA00022723"/>
    </source>
</evidence>
<keyword evidence="4" id="KW-0408">Iron</keyword>
<sequence>MSHHKVRITVNGTAGEDEIESRLLLVHYLRDTRGLTGTHVGCDTSNCGACTVMLDGRTVKSCTVLAVAADGADVLTVEGLAGDGRLSPVQEGFRQCHGLQCGYCTPGMVMAATGLLLENEAPDDTEIREGIEGNLCRCTGYDMIVDSVRWAAANGGAGEAASRHVHGGGALTPDEAGPAPSGSQPAPVVTP</sequence>
<dbReference type="Gene3D" id="1.10.150.120">
    <property type="entry name" value="[2Fe-2S]-binding domain"/>
    <property type="match status" value="1"/>
</dbReference>
<evidence type="ECO:0000256" key="4">
    <source>
        <dbReference type="ARBA" id="ARBA00023004"/>
    </source>
</evidence>
<dbReference type="InterPro" id="IPR001041">
    <property type="entry name" value="2Fe-2S_ferredoxin-type"/>
</dbReference>
<evidence type="ECO:0000259" key="8">
    <source>
        <dbReference type="PROSITE" id="PS51085"/>
    </source>
</evidence>
<feature type="compositionally biased region" description="Low complexity" evidence="7">
    <location>
        <begin position="176"/>
        <end position="191"/>
    </location>
</feature>
<feature type="region of interest" description="Disordered" evidence="7">
    <location>
        <begin position="159"/>
        <end position="191"/>
    </location>
</feature>
<keyword evidence="2" id="KW-0479">Metal-binding</keyword>
<dbReference type="GO" id="GO:0046872">
    <property type="term" value="F:metal ion binding"/>
    <property type="evidence" value="ECO:0007669"/>
    <property type="project" value="UniProtKB-KW"/>
</dbReference>
<evidence type="ECO:0000256" key="3">
    <source>
        <dbReference type="ARBA" id="ARBA00023002"/>
    </source>
</evidence>
<dbReference type="GO" id="GO:0051537">
    <property type="term" value="F:2 iron, 2 sulfur cluster binding"/>
    <property type="evidence" value="ECO:0007669"/>
    <property type="project" value="UniProtKB-KW"/>
</dbReference>
<dbReference type="InterPro" id="IPR051452">
    <property type="entry name" value="Diverse_Oxidoreductases"/>
</dbReference>
<dbReference type="Gene3D" id="3.10.20.30">
    <property type="match status" value="1"/>
</dbReference>
<dbReference type="Proteomes" id="UP001143463">
    <property type="component" value="Unassembled WGS sequence"/>
</dbReference>
<evidence type="ECO:0000256" key="5">
    <source>
        <dbReference type="ARBA" id="ARBA00023014"/>
    </source>
</evidence>
<dbReference type="EMBL" id="BSFQ01000026">
    <property type="protein sequence ID" value="GLL13891.1"/>
    <property type="molecule type" value="Genomic_DNA"/>
</dbReference>
<comment type="caution">
    <text evidence="9">The sequence shown here is derived from an EMBL/GenBank/DDBJ whole genome shotgun (WGS) entry which is preliminary data.</text>
</comment>
<comment type="pathway">
    <text evidence="6">Alkaloid degradation; nicotine degradation.</text>
</comment>
<keyword evidence="1" id="KW-0001">2Fe-2S</keyword>
<dbReference type="InterPro" id="IPR012675">
    <property type="entry name" value="Beta-grasp_dom_sf"/>
</dbReference>
<dbReference type="FunFam" id="1.10.150.120:FF:000003">
    <property type="entry name" value="Carbon monoxide dehydrogenase, small subunit"/>
    <property type="match status" value="1"/>
</dbReference>
<proteinExistence type="predicted"/>
<dbReference type="PANTHER" id="PTHR44379:SF5">
    <property type="entry name" value="OXIDOREDUCTASE WITH IRON-SULFUR SUBUNIT"/>
    <property type="match status" value="1"/>
</dbReference>
<evidence type="ECO:0000313" key="9">
    <source>
        <dbReference type="EMBL" id="GLL13891.1"/>
    </source>
</evidence>
<dbReference type="Pfam" id="PF00111">
    <property type="entry name" value="Fer2"/>
    <property type="match status" value="1"/>
</dbReference>
<accession>A0A9W6L592</accession>
<gene>
    <name evidence="9" type="ORF">GCM10017577_50360</name>
</gene>
<dbReference type="Pfam" id="PF01799">
    <property type="entry name" value="Fer2_2"/>
    <property type="match status" value="1"/>
</dbReference>
<evidence type="ECO:0000256" key="6">
    <source>
        <dbReference type="ARBA" id="ARBA00060707"/>
    </source>
</evidence>
<name>A0A9W6L592_9PSEU</name>
<dbReference type="InterPro" id="IPR002888">
    <property type="entry name" value="2Fe-2S-bd"/>
</dbReference>
<evidence type="ECO:0000256" key="1">
    <source>
        <dbReference type="ARBA" id="ARBA00022714"/>
    </source>
</evidence>
<protein>
    <submittedName>
        <fullName evidence="9">Carbon monoxide dehydrogenase</fullName>
    </submittedName>
</protein>
<keyword evidence="10" id="KW-1185">Reference proteome</keyword>
<dbReference type="PROSITE" id="PS51085">
    <property type="entry name" value="2FE2S_FER_2"/>
    <property type="match status" value="1"/>
</dbReference>
<dbReference type="AlphaFoldDB" id="A0A9W6L592"/>
<dbReference type="RefSeq" id="WP_081923597.1">
    <property type="nucleotide sequence ID" value="NZ_BAAAUZ010000037.1"/>
</dbReference>
<organism evidence="9 10">
    <name type="scientific">Pseudonocardia halophobica</name>
    <dbReference type="NCBI Taxonomy" id="29401"/>
    <lineage>
        <taxon>Bacteria</taxon>
        <taxon>Bacillati</taxon>
        <taxon>Actinomycetota</taxon>
        <taxon>Actinomycetes</taxon>
        <taxon>Pseudonocardiales</taxon>
        <taxon>Pseudonocardiaceae</taxon>
        <taxon>Pseudonocardia</taxon>
    </lineage>
</organism>
<reference evidence="9" key="2">
    <citation type="submission" date="2023-01" db="EMBL/GenBank/DDBJ databases">
        <authorList>
            <person name="Sun Q."/>
            <person name="Evtushenko L."/>
        </authorList>
    </citation>
    <scope>NUCLEOTIDE SEQUENCE</scope>
    <source>
        <strain evidence="9">VKM Ac-1069</strain>
    </source>
</reference>
<dbReference type="InterPro" id="IPR036010">
    <property type="entry name" value="2Fe-2S_ferredoxin-like_sf"/>
</dbReference>
<dbReference type="GO" id="GO:0016491">
    <property type="term" value="F:oxidoreductase activity"/>
    <property type="evidence" value="ECO:0007669"/>
    <property type="project" value="UniProtKB-KW"/>
</dbReference>
<dbReference type="SUPFAM" id="SSF54292">
    <property type="entry name" value="2Fe-2S ferredoxin-like"/>
    <property type="match status" value="1"/>
</dbReference>
<dbReference type="SUPFAM" id="SSF47741">
    <property type="entry name" value="CO dehydrogenase ISP C-domain like"/>
    <property type="match status" value="1"/>
</dbReference>
<feature type="domain" description="2Fe-2S ferredoxin-type" evidence="8">
    <location>
        <begin position="4"/>
        <end position="80"/>
    </location>
</feature>
<dbReference type="InterPro" id="IPR036884">
    <property type="entry name" value="2Fe-2S-bd_dom_sf"/>
</dbReference>
<reference evidence="9" key="1">
    <citation type="journal article" date="2014" name="Int. J. Syst. Evol. Microbiol.">
        <title>Complete genome sequence of Corynebacterium casei LMG S-19264T (=DSM 44701T), isolated from a smear-ripened cheese.</title>
        <authorList>
            <consortium name="US DOE Joint Genome Institute (JGI-PGF)"/>
            <person name="Walter F."/>
            <person name="Albersmeier A."/>
            <person name="Kalinowski J."/>
            <person name="Ruckert C."/>
        </authorList>
    </citation>
    <scope>NUCLEOTIDE SEQUENCE</scope>
    <source>
        <strain evidence="9">VKM Ac-1069</strain>
    </source>
</reference>
<evidence type="ECO:0000256" key="7">
    <source>
        <dbReference type="SAM" id="MobiDB-lite"/>
    </source>
</evidence>
<dbReference type="FunFam" id="3.10.20.30:FF:000020">
    <property type="entry name" value="Xanthine dehydrogenase iron-sulfur subunit"/>
    <property type="match status" value="1"/>
</dbReference>
<keyword evidence="3" id="KW-0560">Oxidoreductase</keyword>
<dbReference type="PANTHER" id="PTHR44379">
    <property type="entry name" value="OXIDOREDUCTASE WITH IRON-SULFUR SUBUNIT"/>
    <property type="match status" value="1"/>
</dbReference>
<keyword evidence="5" id="KW-0411">Iron-sulfur</keyword>